<gene>
    <name evidence="1" type="ORF">NCTC10005_03890</name>
</gene>
<dbReference type="Proteomes" id="UP000255106">
    <property type="component" value="Unassembled WGS sequence"/>
</dbReference>
<evidence type="ECO:0000313" key="2">
    <source>
        <dbReference type="Proteomes" id="UP000255106"/>
    </source>
</evidence>
<proteinExistence type="predicted"/>
<name>A0A377M069_ENTCL</name>
<protein>
    <submittedName>
        <fullName evidence="1">Uncharacterized protein</fullName>
    </submittedName>
</protein>
<sequence>MLFRMVPIAQHQGIQFCHNGHMNFCRIFSQGYGIGITFLLAAKIVSPTRPQLPVEKNDLALSGQGKLPMRDESGHWFFHIIFAGHGVSISG</sequence>
<organism evidence="1 2">
    <name type="scientific">Enterobacter cloacae</name>
    <dbReference type="NCBI Taxonomy" id="550"/>
    <lineage>
        <taxon>Bacteria</taxon>
        <taxon>Pseudomonadati</taxon>
        <taxon>Pseudomonadota</taxon>
        <taxon>Gammaproteobacteria</taxon>
        <taxon>Enterobacterales</taxon>
        <taxon>Enterobacteriaceae</taxon>
        <taxon>Enterobacter</taxon>
        <taxon>Enterobacter cloacae complex</taxon>
    </lineage>
</organism>
<accession>A0A377M069</accession>
<reference evidence="1 2" key="1">
    <citation type="submission" date="2018-06" db="EMBL/GenBank/DDBJ databases">
        <authorList>
            <consortium name="Pathogen Informatics"/>
            <person name="Doyle S."/>
        </authorList>
    </citation>
    <scope>NUCLEOTIDE SEQUENCE [LARGE SCALE GENOMIC DNA]</scope>
    <source>
        <strain evidence="1 2">NCTC10005</strain>
    </source>
</reference>
<dbReference type="EMBL" id="UGJB01000004">
    <property type="protein sequence ID" value="STQ11121.1"/>
    <property type="molecule type" value="Genomic_DNA"/>
</dbReference>
<evidence type="ECO:0000313" key="1">
    <source>
        <dbReference type="EMBL" id="STQ11121.1"/>
    </source>
</evidence>
<dbReference type="AlphaFoldDB" id="A0A377M069"/>